<sequence length="56" mass="5802">LMIGLEGMASSCTGEVQVGNEKTFLLRKSSQALQRVAQAGGGVTIPEGVQRKVGRG</sequence>
<organism evidence="1 2">
    <name type="scientific">Anas platyrhynchos</name>
    <name type="common">Mallard</name>
    <name type="synonym">Anas boschas</name>
    <dbReference type="NCBI Taxonomy" id="8839"/>
    <lineage>
        <taxon>Eukaryota</taxon>
        <taxon>Metazoa</taxon>
        <taxon>Chordata</taxon>
        <taxon>Craniata</taxon>
        <taxon>Vertebrata</taxon>
        <taxon>Euteleostomi</taxon>
        <taxon>Archelosauria</taxon>
        <taxon>Archosauria</taxon>
        <taxon>Dinosauria</taxon>
        <taxon>Saurischia</taxon>
        <taxon>Theropoda</taxon>
        <taxon>Coelurosauria</taxon>
        <taxon>Aves</taxon>
        <taxon>Neognathae</taxon>
        <taxon>Galloanserae</taxon>
        <taxon>Anseriformes</taxon>
        <taxon>Anatidae</taxon>
        <taxon>Anatinae</taxon>
        <taxon>Anas</taxon>
    </lineage>
</organism>
<dbReference type="AlphaFoldDB" id="R0LVW8"/>
<name>R0LVW8_ANAPL</name>
<dbReference type="EMBL" id="KB742655">
    <property type="protein sequence ID" value="EOB05890.1"/>
    <property type="molecule type" value="Genomic_DNA"/>
</dbReference>
<accession>R0LVW8</accession>
<gene>
    <name evidence="1" type="ORF">Anapl_07549</name>
</gene>
<evidence type="ECO:0000313" key="1">
    <source>
        <dbReference type="EMBL" id="EOB05890.1"/>
    </source>
</evidence>
<reference evidence="2" key="1">
    <citation type="journal article" date="2013" name="Nat. Genet.">
        <title>The duck genome and transcriptome provide insight into an avian influenza virus reservoir species.</title>
        <authorList>
            <person name="Huang Y."/>
            <person name="Li Y."/>
            <person name="Burt D.W."/>
            <person name="Chen H."/>
            <person name="Zhang Y."/>
            <person name="Qian W."/>
            <person name="Kim H."/>
            <person name="Gan S."/>
            <person name="Zhao Y."/>
            <person name="Li J."/>
            <person name="Yi K."/>
            <person name="Feng H."/>
            <person name="Zhu P."/>
            <person name="Li B."/>
            <person name="Liu Q."/>
            <person name="Fairley S."/>
            <person name="Magor K.E."/>
            <person name="Du Z."/>
            <person name="Hu X."/>
            <person name="Goodman L."/>
            <person name="Tafer H."/>
            <person name="Vignal A."/>
            <person name="Lee T."/>
            <person name="Kim K.W."/>
            <person name="Sheng Z."/>
            <person name="An Y."/>
            <person name="Searle S."/>
            <person name="Herrero J."/>
            <person name="Groenen M.A."/>
            <person name="Crooijmans R.P."/>
            <person name="Faraut T."/>
            <person name="Cai Q."/>
            <person name="Webster R.G."/>
            <person name="Aldridge J.R."/>
            <person name="Warren W.C."/>
            <person name="Bartschat S."/>
            <person name="Kehr S."/>
            <person name="Marz M."/>
            <person name="Stadler P.F."/>
            <person name="Smith J."/>
            <person name="Kraus R.H."/>
            <person name="Zhao Y."/>
            <person name="Ren L."/>
            <person name="Fei J."/>
            <person name="Morisson M."/>
            <person name="Kaiser P."/>
            <person name="Griffin D.K."/>
            <person name="Rao M."/>
            <person name="Pitel F."/>
            <person name="Wang J."/>
            <person name="Li N."/>
        </authorList>
    </citation>
    <scope>NUCLEOTIDE SEQUENCE [LARGE SCALE GENOMIC DNA]</scope>
</reference>
<feature type="non-terminal residue" evidence="1">
    <location>
        <position position="1"/>
    </location>
</feature>
<dbReference type="Proteomes" id="UP000296049">
    <property type="component" value="Unassembled WGS sequence"/>
</dbReference>
<keyword evidence="2" id="KW-1185">Reference proteome</keyword>
<feature type="non-terminal residue" evidence="1">
    <location>
        <position position="56"/>
    </location>
</feature>
<proteinExistence type="predicted"/>
<evidence type="ECO:0000313" key="2">
    <source>
        <dbReference type="Proteomes" id="UP000296049"/>
    </source>
</evidence>
<protein>
    <submittedName>
        <fullName evidence="1">Uncharacterized protein</fullName>
    </submittedName>
</protein>